<dbReference type="GO" id="GO:0006189">
    <property type="term" value="P:'de novo' IMP biosynthetic process"/>
    <property type="evidence" value="ECO:0007669"/>
    <property type="project" value="TreeGrafter"/>
</dbReference>
<dbReference type="RefSeq" id="WP_051413875.1">
    <property type="nucleotide sequence ID" value="NZ_CP051177.1"/>
</dbReference>
<dbReference type="GO" id="GO:0004644">
    <property type="term" value="F:phosphoribosylglycinamide formyltransferase activity"/>
    <property type="evidence" value="ECO:0007669"/>
    <property type="project" value="UniProtKB-EC"/>
</dbReference>
<dbReference type="InterPro" id="IPR002376">
    <property type="entry name" value="Formyl_transf_N"/>
</dbReference>
<evidence type="ECO:0000256" key="3">
    <source>
        <dbReference type="ARBA" id="ARBA00022679"/>
    </source>
</evidence>
<sequence length="210" mass="23588">MNFAFYVSGKASRLRKALAENLAVMQDVKVIFSDDAETAYLEDEIVKRGIDYVLLDYKAIQHNRNSIISDALLNTLKAHKVDYCFCFGRHLLKGSLLKEYENRIINFHPAILPSFPGINSIDQALEANASVLGNTAHFIDEGMDTGPIILQNIVSAEVFKEAGYDGVMDYQLLMLDKIHAWLKENRISVKDGKVLVQGSDYRVPAFFPSL</sequence>
<dbReference type="Pfam" id="PF00551">
    <property type="entry name" value="Formyl_trans_N"/>
    <property type="match status" value="1"/>
</dbReference>
<dbReference type="InterPro" id="IPR036477">
    <property type="entry name" value="Formyl_transf_N_sf"/>
</dbReference>
<evidence type="ECO:0000313" key="6">
    <source>
        <dbReference type="EMBL" id="QKX49489.1"/>
    </source>
</evidence>
<dbReference type="Gene3D" id="3.40.50.170">
    <property type="entry name" value="Formyl transferase, N-terminal domain"/>
    <property type="match status" value="1"/>
</dbReference>
<name>A0A7H8Q6C1_9BACL</name>
<evidence type="ECO:0000259" key="5">
    <source>
        <dbReference type="Pfam" id="PF00551"/>
    </source>
</evidence>
<evidence type="ECO:0000313" key="7">
    <source>
        <dbReference type="Proteomes" id="UP000509222"/>
    </source>
</evidence>
<keyword evidence="3" id="KW-0808">Transferase</keyword>
<comment type="pathway">
    <text evidence="1">Purine metabolism; IMP biosynthesis via de novo pathway; N(2)-formyl-N(1)-(5-phospho-D-ribosyl)glycinamide from N(1)-(5-phospho-D-ribosyl)glycinamide (10-formyl THF route): step 1/1.</text>
</comment>
<dbReference type="SUPFAM" id="SSF53328">
    <property type="entry name" value="Formyltransferase"/>
    <property type="match status" value="1"/>
</dbReference>
<protein>
    <recommendedName>
        <fullName evidence="2">phosphoribosylglycinamide formyltransferase 1</fullName>
        <ecNumber evidence="2">2.1.2.2</ecNumber>
    </recommendedName>
</protein>
<feature type="domain" description="Formyl transferase N-terminal" evidence="5">
    <location>
        <begin position="1"/>
        <end position="155"/>
    </location>
</feature>
<dbReference type="EMBL" id="CP051177">
    <property type="protein sequence ID" value="QKX49489.1"/>
    <property type="molecule type" value="Genomic_DNA"/>
</dbReference>
<evidence type="ECO:0000256" key="4">
    <source>
        <dbReference type="ARBA" id="ARBA00022755"/>
    </source>
</evidence>
<accession>A0A7H8Q6C1</accession>
<dbReference type="EC" id="2.1.2.2" evidence="2"/>
<keyword evidence="7" id="KW-1185">Reference proteome</keyword>
<dbReference type="GO" id="GO:0005737">
    <property type="term" value="C:cytoplasm"/>
    <property type="evidence" value="ECO:0007669"/>
    <property type="project" value="TreeGrafter"/>
</dbReference>
<evidence type="ECO:0000256" key="1">
    <source>
        <dbReference type="ARBA" id="ARBA00005054"/>
    </source>
</evidence>
<dbReference type="PANTHER" id="PTHR43369:SF2">
    <property type="entry name" value="PHOSPHORIBOSYLGLYCINAMIDE FORMYLTRANSFERASE"/>
    <property type="match status" value="1"/>
</dbReference>
<evidence type="ECO:0000256" key="2">
    <source>
        <dbReference type="ARBA" id="ARBA00012254"/>
    </source>
</evidence>
<proteinExistence type="predicted"/>
<keyword evidence="4" id="KW-0658">Purine biosynthesis</keyword>
<dbReference type="Proteomes" id="UP000509222">
    <property type="component" value="Chromosome"/>
</dbReference>
<organism evidence="6 7">
    <name type="scientific">Planococcus glaciei</name>
    <dbReference type="NCBI Taxonomy" id="459472"/>
    <lineage>
        <taxon>Bacteria</taxon>
        <taxon>Bacillati</taxon>
        <taxon>Bacillota</taxon>
        <taxon>Bacilli</taxon>
        <taxon>Bacillales</taxon>
        <taxon>Caryophanaceae</taxon>
        <taxon>Planococcus</taxon>
    </lineage>
</organism>
<reference evidence="7" key="1">
    <citation type="submission" date="2020-06" db="EMBL/GenBank/DDBJ databases">
        <title>Isolation of Planomicrobium glaciei.</title>
        <authorList>
            <person name="Malisova L."/>
            <person name="Safrankova R."/>
            <person name="Jakubu V."/>
            <person name="Spanelova P."/>
        </authorList>
    </citation>
    <scope>NUCLEOTIDE SEQUENCE [LARGE SCALE GENOMIC DNA]</scope>
    <source>
        <strain evidence="7">NRL-ATB46093</strain>
    </source>
</reference>
<dbReference type="PANTHER" id="PTHR43369">
    <property type="entry name" value="PHOSPHORIBOSYLGLYCINAMIDE FORMYLTRANSFERASE"/>
    <property type="match status" value="1"/>
</dbReference>
<dbReference type="AlphaFoldDB" id="A0A7H8Q6C1"/>
<gene>
    <name evidence="6" type="ORF">HF394_02220</name>
</gene>